<proteinExistence type="inferred from homology"/>
<evidence type="ECO:0000256" key="5">
    <source>
        <dbReference type="ARBA" id="ARBA00022905"/>
    </source>
</evidence>
<gene>
    <name evidence="6" type="primary">pqqB</name>
    <name evidence="8" type="ORF">SI859A1_00705</name>
</gene>
<dbReference type="SUPFAM" id="SSF56281">
    <property type="entry name" value="Metallo-hydrolase/oxidoreductase"/>
    <property type="match status" value="1"/>
</dbReference>
<organism evidence="8 9">
    <name type="scientific">Aurantimonas manganoxydans (strain ATCC BAA-1229 / DSM 21871 / SI85-9A1)</name>
    <dbReference type="NCBI Taxonomy" id="287752"/>
    <lineage>
        <taxon>Bacteria</taxon>
        <taxon>Pseudomonadati</taxon>
        <taxon>Pseudomonadota</taxon>
        <taxon>Alphaproteobacteria</taxon>
        <taxon>Hyphomicrobiales</taxon>
        <taxon>Aurantimonadaceae</taxon>
        <taxon>Aurantimonas</taxon>
    </lineage>
</organism>
<dbReference type="GO" id="GO:0018189">
    <property type="term" value="P:pyrroloquinoline quinone biosynthetic process"/>
    <property type="evidence" value="ECO:0007669"/>
    <property type="project" value="UniProtKB-UniRule"/>
</dbReference>
<sequence length="318" mass="33886">MSTAHDSRGRAQTRLRLSVLGSAAGGGYPQWNCLCDVCRLYWTGDTRVSARSQSSIAATADGENWLLLNASPDLREQIMRSPPISPMAGAADTARRASPIGAVLVTNGDVDHVAGLLTLREKQNFPLYGTAGVLDVIQQNPIFSVLDPACVERRPVAVGQAFEPVPGLEVEIFSVPGKVPLYLEKGEVDVGEEGEMTVGVRLTAHGQTAYYIPGCAAVTEPLRERVRGADALLFDGTVFEDDEMAQAGVGPKTGRRMGHIPISGEGGSLNAFDDLGIGHRTYIHINNTNPILIEGSDQRQAVEAAGWQVAKDGMEIAP</sequence>
<dbReference type="InterPro" id="IPR001279">
    <property type="entry name" value="Metallo-B-lactamas"/>
</dbReference>
<evidence type="ECO:0000313" key="9">
    <source>
        <dbReference type="Proteomes" id="UP000000321"/>
    </source>
</evidence>
<evidence type="ECO:0000256" key="3">
    <source>
        <dbReference type="ARBA" id="ARBA00015084"/>
    </source>
</evidence>
<dbReference type="InterPro" id="IPR036866">
    <property type="entry name" value="RibonucZ/Hydroxyglut_hydro"/>
</dbReference>
<comment type="function">
    <text evidence="6">May be involved in the transport of PQQ or its precursor to the periplasm.</text>
</comment>
<accession>Q1YKD8</accession>
<dbReference type="InterPro" id="IPR011842">
    <property type="entry name" value="PQQ_synth_PqqB"/>
</dbReference>
<protein>
    <recommendedName>
        <fullName evidence="3 6">Coenzyme PQQ synthesis protein B</fullName>
    </recommendedName>
    <alternativeName>
        <fullName evidence="6">Pyrroloquinoline quinone biosynthesis protein B</fullName>
    </alternativeName>
</protein>
<dbReference type="Gene3D" id="3.60.15.10">
    <property type="entry name" value="Ribonuclease Z/Hydroxyacylglutathione hydrolase-like"/>
    <property type="match status" value="1"/>
</dbReference>
<evidence type="ECO:0000259" key="7">
    <source>
        <dbReference type="Pfam" id="PF12706"/>
    </source>
</evidence>
<reference evidence="8 9" key="1">
    <citation type="journal article" date="2008" name="Appl. Environ. Microbiol.">
        <title>Genomic insights into Mn(II) oxidation by the marine alphaproteobacterium Aurantimonas sp. strain SI85-9A1.</title>
        <authorList>
            <person name="Dick G.J."/>
            <person name="Podell S."/>
            <person name="Johnson H.A."/>
            <person name="Rivera-Espinoza Y."/>
            <person name="Bernier-Latmani R."/>
            <person name="McCarthy J.K."/>
            <person name="Torpey J.W."/>
            <person name="Clement B.G."/>
            <person name="Gaasterland T."/>
            <person name="Tebo B.M."/>
        </authorList>
    </citation>
    <scope>NUCLEOTIDE SEQUENCE [LARGE SCALE GENOMIC DNA]</scope>
    <source>
        <strain evidence="8 9">SI85-9A1</strain>
    </source>
</reference>
<feature type="domain" description="Metallo-beta-lactamase" evidence="7">
    <location>
        <begin position="64"/>
        <end position="285"/>
    </location>
</feature>
<comment type="caution">
    <text evidence="8">The sequence shown here is derived from an EMBL/GenBank/DDBJ whole genome shotgun (WGS) entry which is preliminary data.</text>
</comment>
<keyword evidence="9" id="KW-1185">Reference proteome</keyword>
<dbReference type="PANTHER" id="PTHR42663">
    <property type="entry name" value="HYDROLASE C777.06C-RELATED-RELATED"/>
    <property type="match status" value="1"/>
</dbReference>
<dbReference type="HAMAP" id="MF_00653">
    <property type="entry name" value="PQQ_syn_PqqB"/>
    <property type="match status" value="1"/>
</dbReference>
<keyword evidence="4 6" id="KW-0813">Transport</keyword>
<evidence type="ECO:0000256" key="1">
    <source>
        <dbReference type="ARBA" id="ARBA00004886"/>
    </source>
</evidence>
<dbReference type="NCBIfam" id="TIGR02108">
    <property type="entry name" value="PQQ_syn_pqqB"/>
    <property type="match status" value="1"/>
</dbReference>
<dbReference type="UniPathway" id="UPA00539"/>
<dbReference type="AlphaFoldDB" id="Q1YKD8"/>
<evidence type="ECO:0000256" key="2">
    <source>
        <dbReference type="ARBA" id="ARBA00008481"/>
    </source>
</evidence>
<evidence type="ECO:0000256" key="4">
    <source>
        <dbReference type="ARBA" id="ARBA00022448"/>
    </source>
</evidence>
<dbReference type="PANTHER" id="PTHR42663:SF7">
    <property type="entry name" value="COENZYME PQQ SYNTHESIS PROTEIN B"/>
    <property type="match status" value="1"/>
</dbReference>
<evidence type="ECO:0000313" key="8">
    <source>
        <dbReference type="EMBL" id="EAS50585.1"/>
    </source>
</evidence>
<name>Q1YKD8_AURMS</name>
<dbReference type="Pfam" id="PF12706">
    <property type="entry name" value="Lactamase_B_2"/>
    <property type="match status" value="1"/>
</dbReference>
<dbReference type="HOGENOM" id="CLU_061120_0_0_5"/>
<dbReference type="EMBL" id="AAPJ01000002">
    <property type="protein sequence ID" value="EAS50585.1"/>
    <property type="molecule type" value="Genomic_DNA"/>
</dbReference>
<comment type="pathway">
    <text evidence="1 6">Cofactor biosynthesis; pyrroloquinoline quinone biosynthesis.</text>
</comment>
<comment type="similarity">
    <text evidence="2 6">Belongs to the PqqB family.</text>
</comment>
<dbReference type="BioCyc" id="AURANTIMONAS:SI859A1_00705-MONOMER"/>
<dbReference type="Proteomes" id="UP000000321">
    <property type="component" value="Unassembled WGS sequence"/>
</dbReference>
<evidence type="ECO:0000256" key="6">
    <source>
        <dbReference type="HAMAP-Rule" id="MF_00653"/>
    </source>
</evidence>
<keyword evidence="5 6" id="KW-0884">PQQ biosynthesis</keyword>